<gene>
    <name evidence="5" type="ORF">SAMN02745130_03103</name>
</gene>
<feature type="domain" description="HTH merR-type" evidence="4">
    <location>
        <begin position="6"/>
        <end position="75"/>
    </location>
</feature>
<keyword evidence="3" id="KW-0804">Transcription</keyword>
<dbReference type="STRING" id="92487.SAMN02745130_03103"/>
<dbReference type="InterPro" id="IPR047057">
    <property type="entry name" value="MerR_fam"/>
</dbReference>
<dbReference type="CDD" id="cd01104">
    <property type="entry name" value="HTH_MlrA-CarA"/>
    <property type="match status" value="1"/>
</dbReference>
<dbReference type="PANTHER" id="PTHR30204:SF67">
    <property type="entry name" value="HTH-TYPE TRANSCRIPTIONAL REGULATOR MLRA-RELATED"/>
    <property type="match status" value="1"/>
</dbReference>
<dbReference type="Pfam" id="PF13411">
    <property type="entry name" value="MerR_1"/>
    <property type="match status" value="1"/>
</dbReference>
<dbReference type="PROSITE" id="PS50937">
    <property type="entry name" value="HTH_MERR_2"/>
    <property type="match status" value="1"/>
</dbReference>
<dbReference type="GO" id="GO:0003700">
    <property type="term" value="F:DNA-binding transcription factor activity"/>
    <property type="evidence" value="ECO:0007669"/>
    <property type="project" value="InterPro"/>
</dbReference>
<keyword evidence="1" id="KW-0805">Transcription regulation</keyword>
<dbReference type="InterPro" id="IPR009061">
    <property type="entry name" value="DNA-bd_dom_put_sf"/>
</dbReference>
<dbReference type="SUPFAM" id="SSF46955">
    <property type="entry name" value="Putative DNA-binding domain"/>
    <property type="match status" value="1"/>
</dbReference>
<dbReference type="GO" id="GO:0003677">
    <property type="term" value="F:DNA binding"/>
    <property type="evidence" value="ECO:0007669"/>
    <property type="project" value="UniProtKB-KW"/>
</dbReference>
<reference evidence="5 6" key="1">
    <citation type="submission" date="2017-02" db="EMBL/GenBank/DDBJ databases">
        <authorList>
            <person name="Peterson S.W."/>
        </authorList>
    </citation>
    <scope>NUCLEOTIDE SEQUENCE [LARGE SCALE GENOMIC DNA]</scope>
    <source>
        <strain evidence="5 6">ATCC 49788</strain>
    </source>
</reference>
<dbReference type="SMART" id="SM00422">
    <property type="entry name" value="HTH_MERR"/>
    <property type="match status" value="1"/>
</dbReference>
<evidence type="ECO:0000256" key="2">
    <source>
        <dbReference type="ARBA" id="ARBA00023125"/>
    </source>
</evidence>
<sequence length="316" mass="35466">MQAEALFSIGAVSEQTGVHSVTLRAWERRYGLLQPSRTPKGHRLYSQQDIHRVKQVLRLLEQGIPVSRAQEILRKQVAEGKLELSEQIKLVAGEDPWKQYGNLCLRYIYKLDAKALEKVIDEAVASYSLEIVAHKLFLPLCKDLYGQCCLLTSTKADHAFWYQFLSAKLGAYYLHTHMQSRNNGFRVIVIGVTCQMVYLQTLMLACTLGMQGFQVSLLGADCHPEHLPLVLERSRFDAVIYCNPTPEVLAGLEVLSRITTTNLLVQYLQPDKHPELPAPIQLLPMAFNEAAVQLEGALLAGRDSPSDYSSFNNHGS</sequence>
<dbReference type="PROSITE" id="PS00552">
    <property type="entry name" value="HTH_MERR_1"/>
    <property type="match status" value="1"/>
</dbReference>
<keyword evidence="2" id="KW-0238">DNA-binding</keyword>
<name>A0A1T4XLV2_9GAMM</name>
<accession>A0A1T4XLV2</accession>
<evidence type="ECO:0000313" key="6">
    <source>
        <dbReference type="Proteomes" id="UP000190460"/>
    </source>
</evidence>
<evidence type="ECO:0000313" key="5">
    <source>
        <dbReference type="EMBL" id="SKA90138.1"/>
    </source>
</evidence>
<organism evidence="5 6">
    <name type="scientific">Thiothrix eikelboomii</name>
    <dbReference type="NCBI Taxonomy" id="92487"/>
    <lineage>
        <taxon>Bacteria</taxon>
        <taxon>Pseudomonadati</taxon>
        <taxon>Pseudomonadota</taxon>
        <taxon>Gammaproteobacteria</taxon>
        <taxon>Thiotrichales</taxon>
        <taxon>Thiotrichaceae</taxon>
        <taxon>Thiothrix</taxon>
    </lineage>
</organism>
<dbReference type="AlphaFoldDB" id="A0A1T4XLV2"/>
<evidence type="ECO:0000256" key="3">
    <source>
        <dbReference type="ARBA" id="ARBA00023163"/>
    </source>
</evidence>
<dbReference type="InterPro" id="IPR000551">
    <property type="entry name" value="MerR-type_HTH_dom"/>
</dbReference>
<dbReference type="EMBL" id="FUYB01000019">
    <property type="protein sequence ID" value="SKA90138.1"/>
    <property type="molecule type" value="Genomic_DNA"/>
</dbReference>
<evidence type="ECO:0000259" key="4">
    <source>
        <dbReference type="PROSITE" id="PS50937"/>
    </source>
</evidence>
<proteinExistence type="predicted"/>
<dbReference type="Proteomes" id="UP000190460">
    <property type="component" value="Unassembled WGS sequence"/>
</dbReference>
<protein>
    <submittedName>
        <fullName evidence="5">Transcriptional regulator, MerR family</fullName>
    </submittedName>
</protein>
<evidence type="ECO:0000256" key="1">
    <source>
        <dbReference type="ARBA" id="ARBA00023015"/>
    </source>
</evidence>
<dbReference type="PANTHER" id="PTHR30204">
    <property type="entry name" value="REDOX-CYCLING DRUG-SENSING TRANSCRIPTIONAL ACTIVATOR SOXR"/>
    <property type="match status" value="1"/>
</dbReference>
<dbReference type="Gene3D" id="1.10.1660.10">
    <property type="match status" value="1"/>
</dbReference>
<keyword evidence="6" id="KW-1185">Reference proteome</keyword>